<dbReference type="GO" id="GO:0005634">
    <property type="term" value="C:nucleus"/>
    <property type="evidence" value="ECO:0000318"/>
    <property type="project" value="GO_Central"/>
</dbReference>
<dbReference type="InterPro" id="IPR018200">
    <property type="entry name" value="USP_CS"/>
</dbReference>
<dbReference type="GeneID" id="5015332"/>
<dbReference type="KEGG" id="ptm:GSPATT00032382001"/>
<evidence type="ECO:0000256" key="1">
    <source>
        <dbReference type="SAM" id="MobiDB-lite"/>
    </source>
</evidence>
<dbReference type="InterPro" id="IPR006615">
    <property type="entry name" value="Pept_C19_DUSP"/>
</dbReference>
<dbReference type="Gene3D" id="3.90.70.10">
    <property type="entry name" value="Cysteine proteinases"/>
    <property type="match status" value="1"/>
</dbReference>
<dbReference type="InterPro" id="IPR038765">
    <property type="entry name" value="Papain-like_cys_pep_sf"/>
</dbReference>
<organism evidence="4 5">
    <name type="scientific">Paramecium tetraurelia</name>
    <dbReference type="NCBI Taxonomy" id="5888"/>
    <lineage>
        <taxon>Eukaryota</taxon>
        <taxon>Sar</taxon>
        <taxon>Alveolata</taxon>
        <taxon>Ciliophora</taxon>
        <taxon>Intramacronucleata</taxon>
        <taxon>Oligohymenophorea</taxon>
        <taxon>Peniculida</taxon>
        <taxon>Parameciidae</taxon>
        <taxon>Paramecium</taxon>
    </lineage>
</organism>
<evidence type="ECO:0000313" key="4">
    <source>
        <dbReference type="EMBL" id="CAK62150.1"/>
    </source>
</evidence>
<evidence type="ECO:0000259" key="2">
    <source>
        <dbReference type="PROSITE" id="PS50235"/>
    </source>
</evidence>
<dbReference type="Proteomes" id="UP000000600">
    <property type="component" value="Unassembled WGS sequence"/>
</dbReference>
<dbReference type="InterPro" id="IPR035927">
    <property type="entry name" value="DUSP-like_sf"/>
</dbReference>
<feature type="region of interest" description="Disordered" evidence="1">
    <location>
        <begin position="1"/>
        <end position="24"/>
    </location>
</feature>
<dbReference type="Pfam" id="PF00443">
    <property type="entry name" value="UCH"/>
    <property type="match status" value="1"/>
</dbReference>
<keyword evidence="5" id="KW-1185">Reference proteome</keyword>
<dbReference type="FunFam" id="3.30.2230.10:FF:000014">
    <property type="entry name" value="Uncharacterized protein"/>
    <property type="match status" value="1"/>
</dbReference>
<proteinExistence type="predicted"/>
<reference evidence="4 5" key="1">
    <citation type="journal article" date="2006" name="Nature">
        <title>Global trends of whole-genome duplications revealed by the ciliate Paramecium tetraurelia.</title>
        <authorList>
            <consortium name="Genoscope"/>
            <person name="Aury J.-M."/>
            <person name="Jaillon O."/>
            <person name="Duret L."/>
            <person name="Noel B."/>
            <person name="Jubin C."/>
            <person name="Porcel B.M."/>
            <person name="Segurens B."/>
            <person name="Daubin V."/>
            <person name="Anthouard V."/>
            <person name="Aiach N."/>
            <person name="Arnaiz O."/>
            <person name="Billaut A."/>
            <person name="Beisson J."/>
            <person name="Blanc I."/>
            <person name="Bouhouche K."/>
            <person name="Camara F."/>
            <person name="Duharcourt S."/>
            <person name="Guigo R."/>
            <person name="Gogendeau D."/>
            <person name="Katinka M."/>
            <person name="Keller A.-M."/>
            <person name="Kissmehl R."/>
            <person name="Klotz C."/>
            <person name="Koll F."/>
            <person name="Le Moue A."/>
            <person name="Lepere C."/>
            <person name="Malinsky S."/>
            <person name="Nowacki M."/>
            <person name="Nowak J.K."/>
            <person name="Plattner H."/>
            <person name="Poulain J."/>
            <person name="Ruiz F."/>
            <person name="Serrano V."/>
            <person name="Zagulski M."/>
            <person name="Dessen P."/>
            <person name="Betermier M."/>
            <person name="Weissenbach J."/>
            <person name="Scarpelli C."/>
            <person name="Schachter V."/>
            <person name="Sperling L."/>
            <person name="Meyer E."/>
            <person name="Cohen J."/>
            <person name="Wincker P."/>
        </authorList>
    </citation>
    <scope>NUCLEOTIDE SEQUENCE [LARGE SCALE GENOMIC DNA]</scope>
    <source>
        <strain evidence="4 5">Stock d4-2</strain>
    </source>
</reference>
<dbReference type="PROSITE" id="PS51283">
    <property type="entry name" value="DUSP"/>
    <property type="match status" value="1"/>
</dbReference>
<sequence length="547" mass="63865">MLIKTKGDVDDNNLDRMNDDETTNLEVPQFPEFKHPGQGKQVLMRPASKQFLNSPSKLEDSLSGSTKITQVNSAGHAYDYIVNHFLQTIKKHLNSPQRSEVEGQIIRTLISQQAKLQYMLHIDWAKYYTSYLQHINTKVPGPINNQPFFADQSSIDAIYKPNLKQDVDFVLLNRNAWMFIHSLYGGGPEVSLQDYSKGEGFENSTQKPTLSRVSSMQSGLMDTVSYMSITLPFQKSQFELPPIGFYNESNYCFMHAALQTILSVEQINCWMMNEGKKIANQQSDKYRWLNAYLEIVTIAANKKAGAFIKIQLLKQLIKNKFDPRQQHDSQEFLRYFIEQLTVEMQGQFKYDQPITEIAFQGQMMSLIKCDQCNQQSTKFESFLDLSLSMNKLQTLDKCLRLFFAQEILSDHYQCENCCNETRAVKKYVIGTPPLYLMIHLKRFQVYPNRIKLNGHVRFPISLDVQEFCSIKAKYKLRSIIVHQGTSERGHYVSFSSRQDQVYRQLLYYQWYYFDDHKVYLVTEQDVLQQQAYVLIYEKVEEYLIDMQ</sequence>
<feature type="domain" description="USP" evidence="2">
    <location>
        <begin position="243"/>
        <end position="539"/>
    </location>
</feature>
<dbReference type="GO" id="GO:0031647">
    <property type="term" value="P:regulation of protein stability"/>
    <property type="evidence" value="ECO:0000318"/>
    <property type="project" value="GO_Central"/>
</dbReference>
<dbReference type="OrthoDB" id="447808at2759"/>
<dbReference type="InterPro" id="IPR001394">
    <property type="entry name" value="Peptidase_C19_UCH"/>
</dbReference>
<dbReference type="InterPro" id="IPR028889">
    <property type="entry name" value="USP"/>
</dbReference>
<gene>
    <name evidence="4" type="ORF">GSPATT00032382001</name>
</gene>
<dbReference type="PANTHER" id="PTHR24006:SF827">
    <property type="entry name" value="UBIQUITIN CARBOXYL-TERMINAL HYDROLASE 34"/>
    <property type="match status" value="1"/>
</dbReference>
<dbReference type="Pfam" id="PF06337">
    <property type="entry name" value="DUSP"/>
    <property type="match status" value="1"/>
</dbReference>
<dbReference type="RefSeq" id="XP_001429548.1">
    <property type="nucleotide sequence ID" value="XM_001429511.1"/>
</dbReference>
<dbReference type="Gene3D" id="3.30.2230.10">
    <property type="entry name" value="DUSP-like"/>
    <property type="match status" value="1"/>
</dbReference>
<protein>
    <submittedName>
        <fullName evidence="4">Uncharacterized protein</fullName>
    </submittedName>
</protein>
<dbReference type="InParanoid" id="A0BUD3"/>
<dbReference type="eggNOG" id="KOG1865">
    <property type="taxonomic scope" value="Eukaryota"/>
</dbReference>
<dbReference type="GO" id="GO:0016579">
    <property type="term" value="P:protein deubiquitination"/>
    <property type="evidence" value="ECO:0007669"/>
    <property type="project" value="InterPro"/>
</dbReference>
<dbReference type="InterPro" id="IPR050164">
    <property type="entry name" value="Peptidase_C19"/>
</dbReference>
<dbReference type="EMBL" id="CT868018">
    <property type="protein sequence ID" value="CAK62150.1"/>
    <property type="molecule type" value="Genomic_DNA"/>
</dbReference>
<dbReference type="SUPFAM" id="SSF54001">
    <property type="entry name" value="Cysteine proteinases"/>
    <property type="match status" value="1"/>
</dbReference>
<evidence type="ECO:0000313" key="5">
    <source>
        <dbReference type="Proteomes" id="UP000000600"/>
    </source>
</evidence>
<dbReference type="OMA" id="LLNRNAW"/>
<evidence type="ECO:0000259" key="3">
    <source>
        <dbReference type="PROSITE" id="PS51283"/>
    </source>
</evidence>
<dbReference type="PROSITE" id="PS00973">
    <property type="entry name" value="USP_2"/>
    <property type="match status" value="1"/>
</dbReference>
<dbReference type="STRING" id="5888.A0BUD3"/>
<dbReference type="AlphaFoldDB" id="A0BUD3"/>
<dbReference type="SMART" id="SM00695">
    <property type="entry name" value="DUSP"/>
    <property type="match status" value="1"/>
</dbReference>
<name>A0BUD3_PARTE</name>
<feature type="domain" description="DUSP" evidence="3">
    <location>
        <begin position="97"/>
        <end position="196"/>
    </location>
</feature>
<dbReference type="CDD" id="cd02257">
    <property type="entry name" value="Peptidase_C19"/>
    <property type="match status" value="1"/>
</dbReference>
<dbReference type="PROSITE" id="PS50235">
    <property type="entry name" value="USP_3"/>
    <property type="match status" value="1"/>
</dbReference>
<dbReference type="GO" id="GO:0005829">
    <property type="term" value="C:cytosol"/>
    <property type="evidence" value="ECO:0000318"/>
    <property type="project" value="GO_Central"/>
</dbReference>
<accession>A0BUD3</accession>
<dbReference type="GO" id="GO:0004843">
    <property type="term" value="F:cysteine-type deubiquitinase activity"/>
    <property type="evidence" value="ECO:0000318"/>
    <property type="project" value="GO_Central"/>
</dbReference>
<dbReference type="SUPFAM" id="SSF143791">
    <property type="entry name" value="DUSP-like"/>
    <property type="match status" value="1"/>
</dbReference>
<feature type="compositionally biased region" description="Basic and acidic residues" evidence="1">
    <location>
        <begin position="1"/>
        <end position="19"/>
    </location>
</feature>
<dbReference type="FunFam" id="3.90.70.10:FF:000150">
    <property type="entry name" value="Uncharacterized protein"/>
    <property type="match status" value="1"/>
</dbReference>
<dbReference type="HOGENOM" id="CLU_030851_0_0_1"/>
<dbReference type="PANTHER" id="PTHR24006">
    <property type="entry name" value="UBIQUITIN CARBOXYL-TERMINAL HYDROLASE"/>
    <property type="match status" value="1"/>
</dbReference>